<evidence type="ECO:0000256" key="6">
    <source>
        <dbReference type="ARBA" id="ARBA00023136"/>
    </source>
</evidence>
<evidence type="ECO:0000313" key="13">
    <source>
        <dbReference type="EMBL" id="WFG38018.1"/>
    </source>
</evidence>
<evidence type="ECO:0000256" key="5">
    <source>
        <dbReference type="ARBA" id="ARBA00022870"/>
    </source>
</evidence>
<accession>A0AAT9TXA7</accession>
<evidence type="ECO:0000256" key="7">
    <source>
        <dbReference type="ARBA" id="ARBA00023200"/>
    </source>
</evidence>
<evidence type="ECO:0000256" key="4">
    <source>
        <dbReference type="ARBA" id="ARBA00022833"/>
    </source>
</evidence>
<keyword evidence="6" id="KW-0472">Membrane</keyword>
<dbReference type="EMBL" id="OQ348147">
    <property type="protein sequence ID" value="WFG38020.1"/>
    <property type="molecule type" value="Genomic_RNA"/>
</dbReference>
<comment type="function">
    <text evidence="9">Plays a crucial role in virion assembly and budding. Expressed late in the virus life cycle, it acts as an inhibitor of viral transcription and RNA synthesis by interacting with the viral polymerase L. Presumably recruits the NP encapsidated genome to cellular membranes at budding sites via direct interaction with NP. Plays critical roles in the final steps of viral release by interacting with host TSG101, a member of the vacuolar protein-sorting pathway and using other cellular host proteins involved in vesicle formation pathway. The budding of the virus progeny occurs after association of protein Z with the viral glycoprotein complex SSP-GP1-GP2 at the cell periphery, step that requires myristoylation of protein Z. Also selectively represses protein production by associating with host eIF4E. In cell-based minigenome assay, has an inhibitory effect on the ribonucleoprotein machinery (vRNP), which is responsible for the replication and transcription of the viral genome.</text>
</comment>
<dbReference type="EMBL" id="OQ348146">
    <property type="protein sequence ID" value="WFG38018.1"/>
    <property type="molecule type" value="Genomic_RNA"/>
</dbReference>
<name>A0AAT9TXA7_9VIRU</name>
<reference evidence="12" key="1">
    <citation type="journal article" date="2023" name="Nat. Commun.">
        <title>Virus diversity, wildlife-domestic animal circulation and potential zoonotic viruses of small mammals, pangolins and zoo animals.</title>
        <authorList>
            <person name="Cui X."/>
            <person name="Fan K."/>
            <person name="Liang X."/>
            <person name="Gong W."/>
            <person name="Chen W."/>
            <person name="He B."/>
            <person name="Chen X."/>
            <person name="Wang H."/>
            <person name="Wang X."/>
            <person name="Zhang P."/>
            <person name="Lu X."/>
            <person name="Chen R."/>
            <person name="Lin K."/>
            <person name="Liu J."/>
            <person name="Zhai J."/>
            <person name="Liu D.X."/>
            <person name="Shan F."/>
            <person name="Li Y."/>
            <person name="Chen R.A."/>
            <person name="Meng H."/>
            <person name="Li X."/>
            <person name="Mi S."/>
            <person name="Jiang J."/>
            <person name="Zhou N."/>
            <person name="Chen Z."/>
            <person name="Zou J.-J."/>
            <person name="Ge D."/>
            <person name="Yang Q."/>
            <person name="He K."/>
            <person name="Chen T."/>
            <person name="Wu Y.-J."/>
            <person name="Lu H."/>
            <person name="Irwin D.M."/>
            <person name="Shen X."/>
            <person name="Hu Y."/>
            <person name="Lu X."/>
            <person name="Ding C."/>
            <person name="Guan Y."/>
            <person name="Tu C."/>
            <person name="Shen Y."/>
        </authorList>
    </citation>
    <scope>NUCLEOTIDE SEQUENCE</scope>
    <source>
        <strain evidence="11">SC/C3-17.18c/2021</strain>
        <strain evidence="12">SC/C3-17.2b/2021</strain>
        <strain evidence="13">SC/C3-17.4c/2021</strain>
        <strain evidence="14">SC/C6-247.18/2021</strain>
    </source>
</reference>
<evidence type="ECO:0000256" key="8">
    <source>
        <dbReference type="ARBA" id="ARBA00023288"/>
    </source>
</evidence>
<dbReference type="GO" id="GO:0003723">
    <property type="term" value="F:RNA binding"/>
    <property type="evidence" value="ECO:0007669"/>
    <property type="project" value="InterPro"/>
</dbReference>
<proteinExistence type="inferred from homology"/>
<dbReference type="EMBL" id="OQ348145">
    <property type="protein sequence ID" value="WFG38016.1"/>
    <property type="molecule type" value="Genomic_RNA"/>
</dbReference>
<evidence type="ECO:0000313" key="11">
    <source>
        <dbReference type="EMBL" id="WFG38014.1"/>
    </source>
</evidence>
<evidence type="ECO:0000256" key="1">
    <source>
        <dbReference type="ARBA" id="ARBA00005503"/>
    </source>
</evidence>
<keyword evidence="5" id="KW-1043">Host membrane</keyword>
<dbReference type="Gene3D" id="3.30.160.310">
    <property type="match status" value="1"/>
</dbReference>
<keyword evidence="8" id="KW-0449">Lipoprotein</keyword>
<evidence type="ECO:0000256" key="3">
    <source>
        <dbReference type="ARBA" id="ARBA00022771"/>
    </source>
</evidence>
<dbReference type="InterPro" id="IPR003224">
    <property type="entry name" value="Z_RING_Znf"/>
</dbReference>
<feature type="domain" description="RING finger protein Z zinc finger" evidence="10">
    <location>
        <begin position="35"/>
        <end position="80"/>
    </location>
</feature>
<evidence type="ECO:0000313" key="12">
    <source>
        <dbReference type="EMBL" id="WFG38016.1"/>
    </source>
</evidence>
<keyword evidence="7" id="KW-1035">Host cytoplasm</keyword>
<sequence length="90" mass="10490">MGLLKSKHAKEEEVVPTAPPEYRHIMEVEGTSLYPKVCRNCYKTNGVIHCTNHYLCRKCHLMFLRYSPNCCVCGNELPKSFELRRPDFLD</sequence>
<evidence type="ECO:0000313" key="14">
    <source>
        <dbReference type="EMBL" id="WFG38020.1"/>
    </source>
</evidence>
<keyword evidence="3" id="KW-0863">Zinc-finger</keyword>
<organism evidence="12">
    <name type="scientific">Pika arenavirus</name>
    <dbReference type="NCBI Taxonomy" id="3028231"/>
    <lineage>
        <taxon>Viruses</taxon>
        <taxon>Riboviria</taxon>
        <taxon>Orthornavirae</taxon>
        <taxon>Negarnaviricota</taxon>
        <taxon>Polyploviricotina</taxon>
        <taxon>Bunyaviricetes</taxon>
        <taxon>Hareavirales</taxon>
        <taxon>Arenaviridae</taxon>
    </lineage>
</organism>
<keyword evidence="2" id="KW-1032">Host cell membrane</keyword>
<keyword evidence="3" id="KW-0479">Metal-binding</keyword>
<dbReference type="InterPro" id="IPR038485">
    <property type="entry name" value="Z_RING-type_Znf_sf"/>
</dbReference>
<protein>
    <submittedName>
        <fullName evidence="12">Z protein</fullName>
    </submittedName>
</protein>
<comment type="similarity">
    <text evidence="1">Belongs to the arenaviridae Z protein family.</text>
</comment>
<keyword evidence="4" id="KW-0862">Zinc</keyword>
<evidence type="ECO:0000256" key="2">
    <source>
        <dbReference type="ARBA" id="ARBA00022511"/>
    </source>
</evidence>
<dbReference type="GO" id="GO:0008270">
    <property type="term" value="F:zinc ion binding"/>
    <property type="evidence" value="ECO:0007669"/>
    <property type="project" value="UniProtKB-KW"/>
</dbReference>
<evidence type="ECO:0000256" key="9">
    <source>
        <dbReference type="ARBA" id="ARBA00093315"/>
    </source>
</evidence>
<dbReference type="Pfam" id="PF03854">
    <property type="entry name" value="zf-P11"/>
    <property type="match status" value="1"/>
</dbReference>
<dbReference type="EMBL" id="OQ348144">
    <property type="protein sequence ID" value="WFG38014.1"/>
    <property type="molecule type" value="Genomic_RNA"/>
</dbReference>
<evidence type="ECO:0000259" key="10">
    <source>
        <dbReference type="Pfam" id="PF03854"/>
    </source>
</evidence>